<reference evidence="3 4" key="1">
    <citation type="journal article" date="2021" name="Elife">
        <title>Chloroplast acquisition without the gene transfer in kleptoplastic sea slugs, Plakobranchus ocellatus.</title>
        <authorList>
            <person name="Maeda T."/>
            <person name="Takahashi S."/>
            <person name="Yoshida T."/>
            <person name="Shimamura S."/>
            <person name="Takaki Y."/>
            <person name="Nagai Y."/>
            <person name="Toyoda A."/>
            <person name="Suzuki Y."/>
            <person name="Arimoto A."/>
            <person name="Ishii H."/>
            <person name="Satoh N."/>
            <person name="Nishiyama T."/>
            <person name="Hasebe M."/>
            <person name="Maruyama T."/>
            <person name="Minagawa J."/>
            <person name="Obokata J."/>
            <person name="Shigenobu S."/>
        </authorList>
    </citation>
    <scope>NUCLEOTIDE SEQUENCE [LARGE SCALE GENOMIC DNA]</scope>
</reference>
<keyword evidence="2" id="KW-0812">Transmembrane</keyword>
<feature type="transmembrane region" description="Helical" evidence="2">
    <location>
        <begin position="213"/>
        <end position="234"/>
    </location>
</feature>
<comment type="caution">
    <text evidence="3">The sequence shown here is derived from an EMBL/GenBank/DDBJ whole genome shotgun (WGS) entry which is preliminary data.</text>
</comment>
<dbReference type="Proteomes" id="UP000762676">
    <property type="component" value="Unassembled WGS sequence"/>
</dbReference>
<keyword evidence="2" id="KW-0472">Membrane</keyword>
<feature type="transmembrane region" description="Helical" evidence="2">
    <location>
        <begin position="126"/>
        <end position="151"/>
    </location>
</feature>
<gene>
    <name evidence="3" type="ORF">ElyMa_005931500</name>
</gene>
<keyword evidence="4" id="KW-1185">Reference proteome</keyword>
<proteinExistence type="predicted"/>
<evidence type="ECO:0000256" key="2">
    <source>
        <dbReference type="SAM" id="Phobius"/>
    </source>
</evidence>
<keyword evidence="2" id="KW-1133">Transmembrane helix</keyword>
<evidence type="ECO:0000313" key="3">
    <source>
        <dbReference type="EMBL" id="GFR81666.1"/>
    </source>
</evidence>
<sequence length="244" mass="28222">MASPGEIDLDDKQPHGYTVRPSEARGPRGVNKPMFRGHPDLDDDSKVSFSCQNGTLFLKISSALMVFSFILQTIAVGAPYWSAGWRRDKMSWHEGTWMTCYRLEMDNKWICSSYDYSSDKPGVPGWYTFCQAMGLVSIVIFLPALLINFFYTMHPKGKMFRGLLKFNFVLTFATALIPLLMIIVWAAGHPRRDRFPISYIDEDHDDDPFEFHFSFYFEILAFLVSLAAFVLEIFDFRQNDYYSE</sequence>
<dbReference type="AlphaFoldDB" id="A0AAV4GAJ5"/>
<evidence type="ECO:0000313" key="4">
    <source>
        <dbReference type="Proteomes" id="UP000762676"/>
    </source>
</evidence>
<dbReference type="Gene3D" id="1.20.140.150">
    <property type="match status" value="1"/>
</dbReference>
<feature type="region of interest" description="Disordered" evidence="1">
    <location>
        <begin position="1"/>
        <end position="37"/>
    </location>
</feature>
<organism evidence="3 4">
    <name type="scientific">Elysia marginata</name>
    <dbReference type="NCBI Taxonomy" id="1093978"/>
    <lineage>
        <taxon>Eukaryota</taxon>
        <taxon>Metazoa</taxon>
        <taxon>Spiralia</taxon>
        <taxon>Lophotrochozoa</taxon>
        <taxon>Mollusca</taxon>
        <taxon>Gastropoda</taxon>
        <taxon>Heterobranchia</taxon>
        <taxon>Euthyneura</taxon>
        <taxon>Panpulmonata</taxon>
        <taxon>Sacoglossa</taxon>
        <taxon>Placobranchoidea</taxon>
        <taxon>Plakobranchidae</taxon>
        <taxon>Elysia</taxon>
    </lineage>
</organism>
<dbReference type="EMBL" id="BMAT01011896">
    <property type="protein sequence ID" value="GFR81666.1"/>
    <property type="molecule type" value="Genomic_DNA"/>
</dbReference>
<evidence type="ECO:0000256" key="1">
    <source>
        <dbReference type="SAM" id="MobiDB-lite"/>
    </source>
</evidence>
<dbReference type="PANTHER" id="PTHR21284:SF12">
    <property type="entry name" value="EG:80H7.2 PROTEIN"/>
    <property type="match status" value="1"/>
</dbReference>
<evidence type="ECO:0008006" key="5">
    <source>
        <dbReference type="Google" id="ProtNLM"/>
    </source>
</evidence>
<dbReference type="PANTHER" id="PTHR21284">
    <property type="entry name" value="EG:80H7.2 PROTEIN"/>
    <property type="match status" value="1"/>
</dbReference>
<accession>A0AAV4GAJ5</accession>
<feature type="transmembrane region" description="Helical" evidence="2">
    <location>
        <begin position="56"/>
        <end position="81"/>
    </location>
</feature>
<protein>
    <recommendedName>
        <fullName evidence="5">Claudin</fullName>
    </recommendedName>
</protein>
<feature type="transmembrane region" description="Helical" evidence="2">
    <location>
        <begin position="163"/>
        <end position="187"/>
    </location>
</feature>
<name>A0AAV4GAJ5_9GAST</name>